<name>A0ABT0EKU0_9PSED</name>
<feature type="transmembrane region" description="Helical" evidence="5">
    <location>
        <begin position="145"/>
        <end position="169"/>
    </location>
</feature>
<evidence type="ECO:0000313" key="8">
    <source>
        <dbReference type="Proteomes" id="UP001317085"/>
    </source>
</evidence>
<dbReference type="CDD" id="cd17371">
    <property type="entry name" value="MFS_MucK"/>
    <property type="match status" value="1"/>
</dbReference>
<feature type="transmembrane region" description="Helical" evidence="5">
    <location>
        <begin position="59"/>
        <end position="77"/>
    </location>
</feature>
<gene>
    <name evidence="7" type="ORF">L9Z73_18930</name>
</gene>
<evidence type="ECO:0000259" key="6">
    <source>
        <dbReference type="PROSITE" id="PS50850"/>
    </source>
</evidence>
<evidence type="ECO:0000256" key="5">
    <source>
        <dbReference type="SAM" id="Phobius"/>
    </source>
</evidence>
<feature type="transmembrane region" description="Helical" evidence="5">
    <location>
        <begin position="368"/>
        <end position="386"/>
    </location>
</feature>
<dbReference type="PROSITE" id="PS00217">
    <property type="entry name" value="SUGAR_TRANSPORT_2"/>
    <property type="match status" value="1"/>
</dbReference>
<dbReference type="PANTHER" id="PTHR23508">
    <property type="entry name" value="CARBOXYLIC ACID TRANSPORTER PROTEIN HOMOLOG"/>
    <property type="match status" value="1"/>
</dbReference>
<dbReference type="InterPro" id="IPR005829">
    <property type="entry name" value="Sugar_transporter_CS"/>
</dbReference>
<feature type="transmembrane region" description="Helical" evidence="5">
    <location>
        <begin position="277"/>
        <end position="294"/>
    </location>
</feature>
<dbReference type="EMBL" id="JAKNRV010000201">
    <property type="protein sequence ID" value="MCK1786348.1"/>
    <property type="molecule type" value="Genomic_DNA"/>
</dbReference>
<dbReference type="SUPFAM" id="SSF103473">
    <property type="entry name" value="MFS general substrate transporter"/>
    <property type="match status" value="1"/>
</dbReference>
<feature type="transmembrane region" description="Helical" evidence="5">
    <location>
        <begin position="330"/>
        <end position="347"/>
    </location>
</feature>
<sequence length="424" mass="46175">MDAAAQASATAHAKSSTWVLVFIFCFLGLLIDGADLMLLSYSLNSLKTEFGLTNVEAGSLGSFTLAGMAIGGIYGGWACDRFGRVKTVVWSILLFSVGTAVLGLTHSYWEFALIRFLASLGIGALYVACNTLMSEYVPTRYRTTVLGTLQAGWSVGYIVATLLAGWILPNHGWRWLFYIAIIPVVLALVMQRFVPEPQAWINAQAERAKQTLAGIRSGSAQKRDSMYKQIFADPQSRRMFICWALTAGFLQFGYYGVNNWMPTYLESELGMNLKSMTSYMVGTYTAMILGKVLAGMAADRIGRRTVFAFGALGTAVFLPVIVLFQSQENILWMLIVFGFLYGIPYGVNATYMTESFEAKFRGSAVGGAYNIGRLGAAVAPAAIGFLASHGSIGVGFLVMGAAYFICGVIPAMFIRDKQFDPQKQ</sequence>
<evidence type="ECO:0000256" key="3">
    <source>
        <dbReference type="ARBA" id="ARBA00022989"/>
    </source>
</evidence>
<dbReference type="Gene3D" id="1.20.1250.20">
    <property type="entry name" value="MFS general substrate transporter like domains"/>
    <property type="match status" value="1"/>
</dbReference>
<dbReference type="InterPro" id="IPR020846">
    <property type="entry name" value="MFS_dom"/>
</dbReference>
<dbReference type="Proteomes" id="UP001317085">
    <property type="component" value="Unassembled WGS sequence"/>
</dbReference>
<feature type="transmembrane region" description="Helical" evidence="5">
    <location>
        <begin position="240"/>
        <end position="257"/>
    </location>
</feature>
<evidence type="ECO:0000256" key="1">
    <source>
        <dbReference type="ARBA" id="ARBA00004141"/>
    </source>
</evidence>
<feature type="transmembrane region" description="Helical" evidence="5">
    <location>
        <begin position="392"/>
        <end position="414"/>
    </location>
</feature>
<dbReference type="InterPro" id="IPR036259">
    <property type="entry name" value="MFS_trans_sf"/>
</dbReference>
<feature type="transmembrane region" description="Helical" evidence="5">
    <location>
        <begin position="89"/>
        <end position="108"/>
    </location>
</feature>
<protein>
    <submittedName>
        <fullName evidence="7">MFS transporter</fullName>
    </submittedName>
</protein>
<dbReference type="PANTHER" id="PTHR23508:SF10">
    <property type="entry name" value="CARBOXYLIC ACID TRANSPORTER PROTEIN HOMOLOG"/>
    <property type="match status" value="1"/>
</dbReference>
<feature type="transmembrane region" description="Helical" evidence="5">
    <location>
        <begin position="18"/>
        <end position="39"/>
    </location>
</feature>
<dbReference type="PROSITE" id="PS00216">
    <property type="entry name" value="SUGAR_TRANSPORT_1"/>
    <property type="match status" value="1"/>
</dbReference>
<reference evidence="7 8" key="1">
    <citation type="submission" date="2022-02" db="EMBL/GenBank/DDBJ databases">
        <title>Comparative genomics of the first Antarctic Pseudomonas spp. capable of biotransforming 2,4,6-Trinitrotoluene.</title>
        <authorList>
            <person name="Cabrera M.A."/>
            <person name="Marquez S.L."/>
            <person name="Perez-Donoso J.M."/>
        </authorList>
    </citation>
    <scope>NUCLEOTIDE SEQUENCE [LARGE SCALE GENOMIC DNA]</scope>
    <source>
        <strain evidence="7 8">TNT11</strain>
    </source>
</reference>
<feature type="transmembrane region" description="Helical" evidence="5">
    <location>
        <begin position="175"/>
        <end position="194"/>
    </location>
</feature>
<keyword evidence="3 5" id="KW-1133">Transmembrane helix</keyword>
<evidence type="ECO:0000256" key="4">
    <source>
        <dbReference type="ARBA" id="ARBA00023136"/>
    </source>
</evidence>
<dbReference type="InterPro" id="IPR011701">
    <property type="entry name" value="MFS"/>
</dbReference>
<keyword evidence="4 5" id="KW-0472">Membrane</keyword>
<feature type="domain" description="Major facilitator superfamily (MFS) profile" evidence="6">
    <location>
        <begin position="21"/>
        <end position="418"/>
    </location>
</feature>
<accession>A0ABT0EKU0</accession>
<evidence type="ECO:0000256" key="2">
    <source>
        <dbReference type="ARBA" id="ARBA00022692"/>
    </source>
</evidence>
<dbReference type="PROSITE" id="PS50850">
    <property type="entry name" value="MFS"/>
    <property type="match status" value="1"/>
</dbReference>
<keyword evidence="8" id="KW-1185">Reference proteome</keyword>
<comment type="subcellular location">
    <subcellularLocation>
        <location evidence="1">Membrane</location>
        <topology evidence="1">Multi-pass membrane protein</topology>
    </subcellularLocation>
</comment>
<keyword evidence="2 5" id="KW-0812">Transmembrane</keyword>
<dbReference type="Pfam" id="PF07690">
    <property type="entry name" value="MFS_1"/>
    <property type="match status" value="1"/>
</dbReference>
<organism evidence="7 8">
    <name type="scientific">Pseudomonas emilianonis</name>
    <dbReference type="NCBI Taxonomy" id="2915812"/>
    <lineage>
        <taxon>Bacteria</taxon>
        <taxon>Pseudomonadati</taxon>
        <taxon>Pseudomonadota</taxon>
        <taxon>Gammaproteobacteria</taxon>
        <taxon>Pseudomonadales</taxon>
        <taxon>Pseudomonadaceae</taxon>
        <taxon>Pseudomonas</taxon>
    </lineage>
</organism>
<evidence type="ECO:0000313" key="7">
    <source>
        <dbReference type="EMBL" id="MCK1786348.1"/>
    </source>
</evidence>
<comment type="caution">
    <text evidence="7">The sequence shown here is derived from an EMBL/GenBank/DDBJ whole genome shotgun (WGS) entry which is preliminary data.</text>
</comment>
<feature type="transmembrane region" description="Helical" evidence="5">
    <location>
        <begin position="114"/>
        <end position="133"/>
    </location>
</feature>
<feature type="transmembrane region" description="Helical" evidence="5">
    <location>
        <begin position="306"/>
        <end position="324"/>
    </location>
</feature>
<proteinExistence type="predicted"/>
<dbReference type="RefSeq" id="WP_247403983.1">
    <property type="nucleotide sequence ID" value="NZ_JAKNRV010000201.1"/>
</dbReference>